<name>A0A2Z7BCE5_9LAMI</name>
<evidence type="ECO:0000313" key="1">
    <source>
        <dbReference type="EMBL" id="KZV32002.1"/>
    </source>
</evidence>
<protein>
    <submittedName>
        <fullName evidence="1">Uncharacterized protein</fullName>
    </submittedName>
</protein>
<dbReference type="OrthoDB" id="1227218at2759"/>
<evidence type="ECO:0000313" key="2">
    <source>
        <dbReference type="Proteomes" id="UP000250235"/>
    </source>
</evidence>
<dbReference type="Proteomes" id="UP000250235">
    <property type="component" value="Unassembled WGS sequence"/>
</dbReference>
<dbReference type="AlphaFoldDB" id="A0A2Z7BCE5"/>
<keyword evidence="2" id="KW-1185">Reference proteome</keyword>
<dbReference type="EMBL" id="KV006972">
    <property type="protein sequence ID" value="KZV32002.1"/>
    <property type="molecule type" value="Genomic_DNA"/>
</dbReference>
<accession>A0A2Z7BCE5</accession>
<organism evidence="1 2">
    <name type="scientific">Dorcoceras hygrometricum</name>
    <dbReference type="NCBI Taxonomy" id="472368"/>
    <lineage>
        <taxon>Eukaryota</taxon>
        <taxon>Viridiplantae</taxon>
        <taxon>Streptophyta</taxon>
        <taxon>Embryophyta</taxon>
        <taxon>Tracheophyta</taxon>
        <taxon>Spermatophyta</taxon>
        <taxon>Magnoliopsida</taxon>
        <taxon>eudicotyledons</taxon>
        <taxon>Gunneridae</taxon>
        <taxon>Pentapetalae</taxon>
        <taxon>asterids</taxon>
        <taxon>lamiids</taxon>
        <taxon>Lamiales</taxon>
        <taxon>Gesneriaceae</taxon>
        <taxon>Didymocarpoideae</taxon>
        <taxon>Trichosporeae</taxon>
        <taxon>Loxocarpinae</taxon>
        <taxon>Dorcoceras</taxon>
    </lineage>
</organism>
<proteinExistence type="predicted"/>
<reference evidence="1 2" key="1">
    <citation type="journal article" date="2015" name="Proc. Natl. Acad. Sci. U.S.A.">
        <title>The resurrection genome of Boea hygrometrica: A blueprint for survival of dehydration.</title>
        <authorList>
            <person name="Xiao L."/>
            <person name="Yang G."/>
            <person name="Zhang L."/>
            <person name="Yang X."/>
            <person name="Zhao S."/>
            <person name="Ji Z."/>
            <person name="Zhou Q."/>
            <person name="Hu M."/>
            <person name="Wang Y."/>
            <person name="Chen M."/>
            <person name="Xu Y."/>
            <person name="Jin H."/>
            <person name="Xiao X."/>
            <person name="Hu G."/>
            <person name="Bao F."/>
            <person name="Hu Y."/>
            <person name="Wan P."/>
            <person name="Li L."/>
            <person name="Deng X."/>
            <person name="Kuang T."/>
            <person name="Xiang C."/>
            <person name="Zhu J.K."/>
            <person name="Oliver M.J."/>
            <person name="He Y."/>
        </authorList>
    </citation>
    <scope>NUCLEOTIDE SEQUENCE [LARGE SCALE GENOMIC DNA]</scope>
    <source>
        <strain evidence="2">cv. XS01</strain>
    </source>
</reference>
<gene>
    <name evidence="1" type="ORF">F511_34558</name>
</gene>
<sequence>MKVAFSLSGIPFMLSRKKKDMKVEYRLLNDIVTKSLTAKVGSFDAITLEQFEMMVAISTEMKVDWASVLFGIFTPL</sequence>